<protein>
    <submittedName>
        <fullName evidence="1">Uncharacterized protein</fullName>
    </submittedName>
</protein>
<comment type="caution">
    <text evidence="1">The sequence shown here is derived from an EMBL/GenBank/DDBJ whole genome shotgun (WGS) entry which is preliminary data.</text>
</comment>
<dbReference type="GeneID" id="89924021"/>
<dbReference type="Proteomes" id="UP001337655">
    <property type="component" value="Unassembled WGS sequence"/>
</dbReference>
<dbReference type="AlphaFoldDB" id="A0AAV9PFL6"/>
<proteinExistence type="predicted"/>
<sequence length="425" mass="48098">MVAHHPPGSVARIEAYAHRAITIETESSDHTIAKCHTQEQSPLFQLPKELRDEIFMYATSPEDIDFIWPGLGRNQRPDKQPTGLPHTGLLATCRRAWLETNQLPMQQTEHRFVFAFERLGGPLVDVGRSMQNPECSGQQLTVNNRANFDNVHLFFDNPDHLHPRSALRLLGAPATCPRLLTITIYCYDWWRWHSDQWLALEWAWVEDLLHADLPRLTEVRLELEDMQQVQLTSDCEEVLRPLYEQLRQKFRAIAASSGVGHAANVKVLEHEAWPATRALRIHPALNVRRVATVVWTIEPNHHAQNAVDTLKEWPHADEPAATLGGSSSSVEAQSLQEFYQQKWAAGNSLLKFHTPPTEATAPTRYSECNRCQASIDQNDRKIKHRGSPPFDCCFGNDGPSSMSAYSIPAPAFVPSPLMLSVMQHL</sequence>
<gene>
    <name evidence="1" type="ORF">LTR77_002674</name>
</gene>
<evidence type="ECO:0000313" key="2">
    <source>
        <dbReference type="Proteomes" id="UP001337655"/>
    </source>
</evidence>
<dbReference type="RefSeq" id="XP_064661272.1">
    <property type="nucleotide sequence ID" value="XM_064799933.1"/>
</dbReference>
<organism evidence="1 2">
    <name type="scientific">Saxophila tyrrhenica</name>
    <dbReference type="NCBI Taxonomy" id="1690608"/>
    <lineage>
        <taxon>Eukaryota</taxon>
        <taxon>Fungi</taxon>
        <taxon>Dikarya</taxon>
        <taxon>Ascomycota</taxon>
        <taxon>Pezizomycotina</taxon>
        <taxon>Dothideomycetes</taxon>
        <taxon>Dothideomycetidae</taxon>
        <taxon>Mycosphaerellales</taxon>
        <taxon>Extremaceae</taxon>
        <taxon>Saxophila</taxon>
    </lineage>
</organism>
<name>A0AAV9PFL6_9PEZI</name>
<keyword evidence="2" id="KW-1185">Reference proteome</keyword>
<evidence type="ECO:0000313" key="1">
    <source>
        <dbReference type="EMBL" id="KAK5172554.1"/>
    </source>
</evidence>
<dbReference type="EMBL" id="JAVRRT010000004">
    <property type="protein sequence ID" value="KAK5172554.1"/>
    <property type="molecule type" value="Genomic_DNA"/>
</dbReference>
<reference evidence="1 2" key="1">
    <citation type="submission" date="2023-08" db="EMBL/GenBank/DDBJ databases">
        <title>Black Yeasts Isolated from many extreme environments.</title>
        <authorList>
            <person name="Coleine C."/>
            <person name="Stajich J.E."/>
            <person name="Selbmann L."/>
        </authorList>
    </citation>
    <scope>NUCLEOTIDE SEQUENCE [LARGE SCALE GENOMIC DNA]</scope>
    <source>
        <strain evidence="1 2">CCFEE 5935</strain>
    </source>
</reference>
<accession>A0AAV9PFL6</accession>